<accession>A0A1C6S961</accession>
<evidence type="ECO:0000313" key="1">
    <source>
        <dbReference type="EMBL" id="SCL26008.1"/>
    </source>
</evidence>
<reference evidence="1 2" key="1">
    <citation type="submission" date="2016-06" db="EMBL/GenBank/DDBJ databases">
        <authorList>
            <person name="Kjaerup R.B."/>
            <person name="Dalgaard T.S."/>
            <person name="Juul-Madsen H.R."/>
        </authorList>
    </citation>
    <scope>NUCLEOTIDE SEQUENCE [LARGE SCALE GENOMIC DNA]</scope>
    <source>
        <strain evidence="1 2">DSM 43818</strain>
    </source>
</reference>
<dbReference type="AlphaFoldDB" id="A0A1C6S961"/>
<evidence type="ECO:0008006" key="3">
    <source>
        <dbReference type="Google" id="ProtNLM"/>
    </source>
</evidence>
<organism evidence="1 2">
    <name type="scientific">Micromonospora nigra</name>
    <dbReference type="NCBI Taxonomy" id="145857"/>
    <lineage>
        <taxon>Bacteria</taxon>
        <taxon>Bacillati</taxon>
        <taxon>Actinomycetota</taxon>
        <taxon>Actinomycetes</taxon>
        <taxon>Micromonosporales</taxon>
        <taxon>Micromonosporaceae</taxon>
        <taxon>Micromonospora</taxon>
    </lineage>
</organism>
<evidence type="ECO:0000313" key="2">
    <source>
        <dbReference type="Proteomes" id="UP000199699"/>
    </source>
</evidence>
<keyword evidence="2" id="KW-1185">Reference proteome</keyword>
<gene>
    <name evidence="1" type="ORF">GA0070616_3220</name>
</gene>
<dbReference type="STRING" id="145857.GA0070616_3220"/>
<dbReference type="Proteomes" id="UP000199699">
    <property type="component" value="Unassembled WGS sequence"/>
</dbReference>
<name>A0A1C6S961_9ACTN</name>
<sequence length="54" mass="6136">MRKAVVEFGDDPGTLPWLRERATTEGHELVRRAAAWVISDMAGWRSVLLSRLVE</sequence>
<dbReference type="EMBL" id="FMHT01000003">
    <property type="protein sequence ID" value="SCL26008.1"/>
    <property type="molecule type" value="Genomic_DNA"/>
</dbReference>
<proteinExistence type="predicted"/>
<protein>
    <recommendedName>
        <fullName evidence="3">DNA alkylation repair enzyme</fullName>
    </recommendedName>
</protein>